<dbReference type="InterPro" id="IPR011059">
    <property type="entry name" value="Metal-dep_hydrolase_composite"/>
</dbReference>
<dbReference type="InterPro" id="IPR010252">
    <property type="entry name" value="HutF"/>
</dbReference>
<proteinExistence type="predicted"/>
<reference evidence="3 4" key="1">
    <citation type="submission" date="2020-11" db="EMBL/GenBank/DDBJ databases">
        <title>Arthrobacter antarcticus sp. nov., isolated from Antarctic Soil.</title>
        <authorList>
            <person name="Li J."/>
        </authorList>
    </citation>
    <scope>NUCLEOTIDE SEQUENCE [LARGE SCALE GENOMIC DNA]</scope>
    <source>
        <strain evidence="3 4">Z1-20</strain>
    </source>
</reference>
<dbReference type="NCBIfam" id="NF006681">
    <property type="entry name" value="PRK09229.1-2"/>
    <property type="match status" value="1"/>
</dbReference>
<evidence type="ECO:0000313" key="4">
    <source>
        <dbReference type="Proteomes" id="UP000655366"/>
    </source>
</evidence>
<keyword evidence="1 3" id="KW-0378">Hydrolase</keyword>
<sequence length="455" mass="48014">MDPSLQERALNNSFFCEYAWLGGDDVTANVLITVENDRITAVTPDAQCPPAARRLTGLTMPGFANAHSHVFHRAIRGRGQQGVDSFWAWRNLMYSVAGTLTPDSLYELALATYAEMSLAGVTSVGEFFYVHHDPAGRRYSNPNIMGETVIQAAEDAGLRITLLDTCYLQGGVDGRQLTGVQQRFTDGSWENWAKRVGELKETATARAGAAIHSVRAVPRHALGPVAAFARAHNMPVHAHVSEQPAENQDCLDVYGLTPTQLLAEAGVLGADMTSVHATHLTEKDVASYGATGTSICMCATTERDLADGVGPAGQLLEAGARLCVGSDAHMMIDLLEEGRAIELDLRLTSGSRGHVNAAQIADAITAGGAHSLGWDAGSIAAGKLADFTVIDLLSPRTAGAASGEMLPHIIFAAAAADVRTVIRGGKIVVDQGTNIRVPDTGAELNKAISKVIGAL</sequence>
<dbReference type="NCBIfam" id="TIGR02022">
    <property type="entry name" value="hutF"/>
    <property type="match status" value="1"/>
</dbReference>
<evidence type="ECO:0000259" key="2">
    <source>
        <dbReference type="Pfam" id="PF01979"/>
    </source>
</evidence>
<dbReference type="AlphaFoldDB" id="A0A931CJ46"/>
<comment type="caution">
    <text evidence="3">The sequence shown here is derived from an EMBL/GenBank/DDBJ whole genome shotgun (WGS) entry which is preliminary data.</text>
</comment>
<dbReference type="PANTHER" id="PTHR43794:SF11">
    <property type="entry name" value="AMIDOHYDROLASE-RELATED DOMAIN-CONTAINING PROTEIN"/>
    <property type="match status" value="1"/>
</dbReference>
<dbReference type="Pfam" id="PF01979">
    <property type="entry name" value="Amidohydro_1"/>
    <property type="match status" value="1"/>
</dbReference>
<keyword evidence="4" id="KW-1185">Reference proteome</keyword>
<dbReference type="InterPro" id="IPR050287">
    <property type="entry name" value="MTA/SAH_deaminase"/>
</dbReference>
<name>A0A931CJ46_9MICC</name>
<dbReference type="EC" id="3.5.3.13" evidence="3"/>
<dbReference type="EMBL" id="JADNYM010000001">
    <property type="protein sequence ID" value="MBG0737972.1"/>
    <property type="molecule type" value="Genomic_DNA"/>
</dbReference>
<dbReference type="PANTHER" id="PTHR43794">
    <property type="entry name" value="AMINOHYDROLASE SSNA-RELATED"/>
    <property type="match status" value="1"/>
</dbReference>
<dbReference type="InterPro" id="IPR032466">
    <property type="entry name" value="Metal_Hydrolase"/>
</dbReference>
<dbReference type="GO" id="GO:0050416">
    <property type="term" value="F:formimidoylglutamate deiminase activity"/>
    <property type="evidence" value="ECO:0007669"/>
    <property type="project" value="UniProtKB-EC"/>
</dbReference>
<evidence type="ECO:0000313" key="3">
    <source>
        <dbReference type="EMBL" id="MBG0737972.1"/>
    </source>
</evidence>
<feature type="domain" description="Amidohydrolase-related" evidence="2">
    <location>
        <begin position="60"/>
        <end position="428"/>
    </location>
</feature>
<dbReference type="Gene3D" id="2.30.40.10">
    <property type="entry name" value="Urease, subunit C, domain 1"/>
    <property type="match status" value="1"/>
</dbReference>
<dbReference type="SUPFAM" id="SSF51556">
    <property type="entry name" value="Metallo-dependent hydrolases"/>
    <property type="match status" value="1"/>
</dbReference>
<gene>
    <name evidence="3" type="ORF">IV500_00765</name>
</gene>
<dbReference type="Gene3D" id="3.20.20.140">
    <property type="entry name" value="Metal-dependent hydrolases"/>
    <property type="match status" value="1"/>
</dbReference>
<evidence type="ECO:0000256" key="1">
    <source>
        <dbReference type="ARBA" id="ARBA00022801"/>
    </source>
</evidence>
<organism evidence="3 4">
    <name type="scientific">Arthrobacter terrae</name>
    <dbReference type="NCBI Taxonomy" id="2935737"/>
    <lineage>
        <taxon>Bacteria</taxon>
        <taxon>Bacillati</taxon>
        <taxon>Actinomycetota</taxon>
        <taxon>Actinomycetes</taxon>
        <taxon>Micrococcales</taxon>
        <taxon>Micrococcaceae</taxon>
        <taxon>Arthrobacter</taxon>
    </lineage>
</organism>
<protein>
    <submittedName>
        <fullName evidence="3">Formimidoylglutamate deiminase</fullName>
        <ecNumber evidence="3">3.5.3.13</ecNumber>
    </submittedName>
</protein>
<dbReference type="InterPro" id="IPR006680">
    <property type="entry name" value="Amidohydro-rel"/>
</dbReference>
<dbReference type="Proteomes" id="UP000655366">
    <property type="component" value="Unassembled WGS sequence"/>
</dbReference>
<accession>A0A931CJ46</accession>
<dbReference type="SUPFAM" id="SSF51338">
    <property type="entry name" value="Composite domain of metallo-dependent hydrolases"/>
    <property type="match status" value="1"/>
</dbReference>